<dbReference type="Proteomes" id="UP000050525">
    <property type="component" value="Unassembled WGS sequence"/>
</dbReference>
<accession>A0A151MJJ6</accession>
<keyword evidence="3" id="KW-1185">Reference proteome</keyword>
<protein>
    <submittedName>
        <fullName evidence="2">Uncharacterized protein</fullName>
    </submittedName>
</protein>
<evidence type="ECO:0000313" key="3">
    <source>
        <dbReference type="Proteomes" id="UP000050525"/>
    </source>
</evidence>
<evidence type="ECO:0000256" key="1">
    <source>
        <dbReference type="SAM" id="MobiDB-lite"/>
    </source>
</evidence>
<organism evidence="2 3">
    <name type="scientific">Alligator mississippiensis</name>
    <name type="common">American alligator</name>
    <dbReference type="NCBI Taxonomy" id="8496"/>
    <lineage>
        <taxon>Eukaryota</taxon>
        <taxon>Metazoa</taxon>
        <taxon>Chordata</taxon>
        <taxon>Craniata</taxon>
        <taxon>Vertebrata</taxon>
        <taxon>Euteleostomi</taxon>
        <taxon>Archelosauria</taxon>
        <taxon>Archosauria</taxon>
        <taxon>Crocodylia</taxon>
        <taxon>Alligatoridae</taxon>
        <taxon>Alligatorinae</taxon>
        <taxon>Alligator</taxon>
    </lineage>
</organism>
<dbReference type="EMBL" id="AKHW03006032">
    <property type="protein sequence ID" value="KYO24687.1"/>
    <property type="molecule type" value="Genomic_DNA"/>
</dbReference>
<sequence>MRLGRDWTPLYDILEQVRDVELARKKMGASEGWLGEEEADPTNMEGSISIDLNRIASSRQFREAQSNDPELETHWRQAQED</sequence>
<feature type="region of interest" description="Disordered" evidence="1">
    <location>
        <begin position="60"/>
        <end position="81"/>
    </location>
</feature>
<name>A0A151MJJ6_ALLMI</name>
<dbReference type="AlphaFoldDB" id="A0A151MJJ6"/>
<gene>
    <name evidence="2" type="ORF">Y1Q_0017786</name>
</gene>
<reference evidence="2 3" key="1">
    <citation type="journal article" date="2012" name="Genome Biol.">
        <title>Sequencing three crocodilian genomes to illuminate the evolution of archosaurs and amniotes.</title>
        <authorList>
            <person name="St John J.A."/>
            <person name="Braun E.L."/>
            <person name="Isberg S.R."/>
            <person name="Miles L.G."/>
            <person name="Chong A.Y."/>
            <person name="Gongora J."/>
            <person name="Dalzell P."/>
            <person name="Moran C."/>
            <person name="Bed'hom B."/>
            <person name="Abzhanov A."/>
            <person name="Burgess S.C."/>
            <person name="Cooksey A.M."/>
            <person name="Castoe T.A."/>
            <person name="Crawford N.G."/>
            <person name="Densmore L.D."/>
            <person name="Drew J.C."/>
            <person name="Edwards S.V."/>
            <person name="Faircloth B.C."/>
            <person name="Fujita M.K."/>
            <person name="Greenwold M.J."/>
            <person name="Hoffmann F.G."/>
            <person name="Howard J.M."/>
            <person name="Iguchi T."/>
            <person name="Janes D.E."/>
            <person name="Khan S.Y."/>
            <person name="Kohno S."/>
            <person name="de Koning A.J."/>
            <person name="Lance S.L."/>
            <person name="McCarthy F.M."/>
            <person name="McCormack J.E."/>
            <person name="Merchant M.E."/>
            <person name="Peterson D.G."/>
            <person name="Pollock D.D."/>
            <person name="Pourmand N."/>
            <person name="Raney B.J."/>
            <person name="Roessler K.A."/>
            <person name="Sanford J.R."/>
            <person name="Sawyer R.H."/>
            <person name="Schmidt C.J."/>
            <person name="Triplett E.W."/>
            <person name="Tuberville T.D."/>
            <person name="Venegas-Anaya M."/>
            <person name="Howard J.T."/>
            <person name="Jarvis E.D."/>
            <person name="Guillette L.J.Jr."/>
            <person name="Glenn T.C."/>
            <person name="Green R.E."/>
            <person name="Ray D.A."/>
        </authorList>
    </citation>
    <scope>NUCLEOTIDE SEQUENCE [LARGE SCALE GENOMIC DNA]</scope>
    <source>
        <strain evidence="2">KSC_2009_1</strain>
    </source>
</reference>
<comment type="caution">
    <text evidence="2">The sequence shown here is derived from an EMBL/GenBank/DDBJ whole genome shotgun (WGS) entry which is preliminary data.</text>
</comment>
<proteinExistence type="predicted"/>
<evidence type="ECO:0000313" key="2">
    <source>
        <dbReference type="EMBL" id="KYO24687.1"/>
    </source>
</evidence>
<feature type="compositionally biased region" description="Basic and acidic residues" evidence="1">
    <location>
        <begin position="71"/>
        <end position="81"/>
    </location>
</feature>